<dbReference type="EMBL" id="FQZY01000047">
    <property type="protein sequence ID" value="SHK41095.1"/>
    <property type="molecule type" value="Genomic_DNA"/>
</dbReference>
<evidence type="ECO:0000256" key="2">
    <source>
        <dbReference type="SAM" id="Phobius"/>
    </source>
</evidence>
<keyword evidence="2" id="KW-0812">Transmembrane</keyword>
<reference evidence="4" key="1">
    <citation type="submission" date="2016-11" db="EMBL/GenBank/DDBJ databases">
        <authorList>
            <person name="Jaros S."/>
            <person name="Januszkiewicz K."/>
            <person name="Wedrychowicz H."/>
        </authorList>
    </citation>
    <scope>NUCLEOTIDE SEQUENCE [LARGE SCALE GENOMIC DNA]</scope>
    <source>
        <strain evidence="4">DSM 15480</strain>
    </source>
</reference>
<evidence type="ECO:0000256" key="1">
    <source>
        <dbReference type="SAM" id="MobiDB-lite"/>
    </source>
</evidence>
<accession>A0A1M6S8R2</accession>
<feature type="compositionally biased region" description="Polar residues" evidence="1">
    <location>
        <begin position="214"/>
        <end position="231"/>
    </location>
</feature>
<feature type="region of interest" description="Disordered" evidence="1">
    <location>
        <begin position="194"/>
        <end position="247"/>
    </location>
</feature>
<keyword evidence="3" id="KW-0732">Signal</keyword>
<feature type="transmembrane region" description="Helical" evidence="2">
    <location>
        <begin position="337"/>
        <end position="365"/>
    </location>
</feature>
<feature type="compositionally biased region" description="Gly residues" evidence="1">
    <location>
        <begin position="148"/>
        <end position="176"/>
    </location>
</feature>
<keyword evidence="2" id="KW-1133">Transmembrane helix</keyword>
<feature type="transmembrane region" description="Helical" evidence="2">
    <location>
        <begin position="480"/>
        <end position="503"/>
    </location>
</feature>
<name>A0A1M6S8R2_9FIRM</name>
<evidence type="ECO:0000313" key="5">
    <source>
        <dbReference type="Proteomes" id="UP000184301"/>
    </source>
</evidence>
<proteinExistence type="predicted"/>
<protein>
    <submittedName>
        <fullName evidence="4">Uncharacterized protein</fullName>
    </submittedName>
</protein>
<feature type="signal peptide" evidence="3">
    <location>
        <begin position="1"/>
        <end position="28"/>
    </location>
</feature>
<dbReference type="STRING" id="1121950.SAMN02745243_02884"/>
<feature type="chain" id="PRO_5013200851" evidence="3">
    <location>
        <begin position="29"/>
        <end position="589"/>
    </location>
</feature>
<keyword evidence="2" id="KW-0472">Membrane</keyword>
<feature type="region of interest" description="Disordered" evidence="1">
    <location>
        <begin position="106"/>
        <end position="179"/>
    </location>
</feature>
<feature type="transmembrane region" description="Helical" evidence="2">
    <location>
        <begin position="515"/>
        <end position="536"/>
    </location>
</feature>
<dbReference type="Proteomes" id="UP000184301">
    <property type="component" value="Unassembled WGS sequence"/>
</dbReference>
<evidence type="ECO:0000256" key="3">
    <source>
        <dbReference type="SAM" id="SignalP"/>
    </source>
</evidence>
<dbReference type="AlphaFoldDB" id="A0A1M6S8R2"/>
<keyword evidence="5" id="KW-1185">Reference proteome</keyword>
<gene>
    <name evidence="4" type="ORF">SAMN02745243_02884</name>
</gene>
<evidence type="ECO:0000313" key="4">
    <source>
        <dbReference type="EMBL" id="SHK41095.1"/>
    </source>
</evidence>
<dbReference type="OrthoDB" id="2029275at2"/>
<dbReference type="RefSeq" id="WP_143160740.1">
    <property type="nucleotide sequence ID" value="NZ_FQZY01000047.1"/>
</dbReference>
<organism evidence="4 5">
    <name type="scientific">Hespellia stercorisuis DSM 15480</name>
    <dbReference type="NCBI Taxonomy" id="1121950"/>
    <lineage>
        <taxon>Bacteria</taxon>
        <taxon>Bacillati</taxon>
        <taxon>Bacillota</taxon>
        <taxon>Clostridia</taxon>
        <taxon>Lachnospirales</taxon>
        <taxon>Lachnospiraceae</taxon>
        <taxon>Hespellia</taxon>
    </lineage>
</organism>
<feature type="transmembrane region" description="Helical" evidence="2">
    <location>
        <begin position="289"/>
        <end position="316"/>
    </location>
</feature>
<sequence>MMKTRRGCLGMCMAGVLICLMFPMHVQAGDINGNEASVISAANGTFSYDGKEYKALGSALGALQDKLASDGVDLTAEQAAEAIARMNASVGQGVSEGYLYNVATGEVETGSGQPGADKPQDDSTKGPGDTFITDLDGIINGGTNNAGETGGTGSSGTGGSGTGGSGSGSSGTGGGDSKYTAYAETPIDVQGIIDKAAGGGNSTSGTAAGEQKSGETTKSGTQGNTKTTEAQSSKDDKASSKSGSGTVSAKNAAVGMTYDAKSKKLIITRDAAAIGENGSIDTSSMTASVLGILCIVLTVILLCAGLVCAGVAYRFECYPCWGRKGVVKHRAKKKIRATLRIVLGIALTLEVIGVVAAIGALIGFANNGGVDRNLKISDYYNQVYKEYKEDEAAVLTACGYPENLLERTTVYTTDAVDEDKVLAEMDTYLRKYEELTAGTTVEILISDENRATLELELTNRYAAITASDFIEAMKQSQQDLAQGCMKLLAAMSLLIALDCIVVFKSNRAKQKSVRCTAISVLTAVVLVFAVLAVVLWKKPYQSIVVYPESLYVFMTTFIRWALELYTWVDGAAFAVFCGLMVWWKILEKK</sequence>
<feature type="transmembrane region" description="Helical" evidence="2">
    <location>
        <begin position="564"/>
        <end position="583"/>
    </location>
</feature>